<gene>
    <name evidence="2" type="ORF">FJK96_05290</name>
</gene>
<proteinExistence type="predicted"/>
<name>A0AB73TYZ4_MYCCH</name>
<sequence>MIKFRRAVFDLTIPFNVMAVLWVGRGLFGATLAGIALLMLVFIVPVLVVALIASTALAFSQPPKTGAAFLRPDSRPSNFLADHADTRCCDRRCG</sequence>
<organism evidence="2 3">
    <name type="scientific">Mycobacteroides chelonae</name>
    <name type="common">Mycobacterium chelonae</name>
    <dbReference type="NCBI Taxonomy" id="1774"/>
    <lineage>
        <taxon>Bacteria</taxon>
        <taxon>Bacillati</taxon>
        <taxon>Actinomycetota</taxon>
        <taxon>Actinomycetes</taxon>
        <taxon>Mycobacteriales</taxon>
        <taxon>Mycobacteriaceae</taxon>
        <taxon>Mycobacteroides</taxon>
    </lineage>
</organism>
<dbReference type="AlphaFoldDB" id="A0AB73TYZ4"/>
<dbReference type="RefSeq" id="WP_131726953.1">
    <property type="nucleotide sequence ID" value="NZ_CP041150.1"/>
</dbReference>
<reference evidence="2 3" key="1">
    <citation type="submission" date="2019-06" db="EMBL/GenBank/DDBJ databases">
        <title>Whole geneome sequnce of Mycobacteroides chelonae M77 isolated from bovine milk from Meghalaya, India.</title>
        <authorList>
            <person name="Vise E."/>
            <person name="Das S."/>
            <person name="Garg A."/>
            <person name="Ghatak S."/>
            <person name="Shakuntala I."/>
            <person name="Milton A.A.P."/>
            <person name="Karam A."/>
            <person name="Sanjukta R."/>
            <person name="Puro K."/>
            <person name="Sen A."/>
        </authorList>
    </citation>
    <scope>NUCLEOTIDE SEQUENCE [LARGE SCALE GENOMIC DNA]</scope>
    <source>
        <strain evidence="2 3">M77</strain>
    </source>
</reference>
<evidence type="ECO:0000313" key="3">
    <source>
        <dbReference type="Proteomes" id="UP000317728"/>
    </source>
</evidence>
<feature type="transmembrane region" description="Helical" evidence="1">
    <location>
        <begin position="7"/>
        <end position="28"/>
    </location>
</feature>
<keyword evidence="1" id="KW-0472">Membrane</keyword>
<dbReference type="EMBL" id="CP041150">
    <property type="protein sequence ID" value="QDF69620.1"/>
    <property type="molecule type" value="Genomic_DNA"/>
</dbReference>
<keyword evidence="1" id="KW-0812">Transmembrane</keyword>
<feature type="transmembrane region" description="Helical" evidence="1">
    <location>
        <begin position="34"/>
        <end position="59"/>
    </location>
</feature>
<keyword evidence="1" id="KW-1133">Transmembrane helix</keyword>
<dbReference type="Proteomes" id="UP000317728">
    <property type="component" value="Chromosome"/>
</dbReference>
<protein>
    <submittedName>
        <fullName evidence="2">Uncharacterized protein</fullName>
    </submittedName>
</protein>
<evidence type="ECO:0000313" key="2">
    <source>
        <dbReference type="EMBL" id="QDF69620.1"/>
    </source>
</evidence>
<accession>A0AB73TYZ4</accession>
<evidence type="ECO:0000256" key="1">
    <source>
        <dbReference type="SAM" id="Phobius"/>
    </source>
</evidence>